<accession>A0A7K1FMD6</accession>
<feature type="transmembrane region" description="Helical" evidence="2">
    <location>
        <begin position="292"/>
        <end position="311"/>
    </location>
</feature>
<dbReference type="Pfam" id="PF02517">
    <property type="entry name" value="Rce1-like"/>
    <property type="match status" value="1"/>
</dbReference>
<name>A0A7K1FMD6_9ACTN</name>
<evidence type="ECO:0000256" key="1">
    <source>
        <dbReference type="SAM" id="MobiDB-lite"/>
    </source>
</evidence>
<evidence type="ECO:0000313" key="4">
    <source>
        <dbReference type="EMBL" id="MTD15278.1"/>
    </source>
</evidence>
<keyword evidence="2" id="KW-1133">Transmembrane helix</keyword>
<dbReference type="GO" id="GO:0008237">
    <property type="term" value="F:metallopeptidase activity"/>
    <property type="evidence" value="ECO:0007669"/>
    <property type="project" value="UniProtKB-KW"/>
</dbReference>
<feature type="transmembrane region" description="Helical" evidence="2">
    <location>
        <begin position="242"/>
        <end position="260"/>
    </location>
</feature>
<keyword evidence="2" id="KW-0472">Membrane</keyword>
<gene>
    <name evidence="4" type="ORF">GIS00_15150</name>
</gene>
<sequence>MVRTDGPPDPWAPPAPTASPAPPGAAAPPHDATAWAEPITQPLPAILAAPADTTPGRRPDGPTHGRGDGRWSLVDVLAGFGLVLVLSAALSWPFGVFEGIPREVSLLVAGFLPIWLGLTGAAWWASRRHGTGNLRRDLGLVIKPVDLAIGLGVGLGMRVVSVILTLAISALQGGVGRGNLESVTSGIGDVALVLNLVVGATLIAPVVEELFFRGLLIRSSMSSLQRRLTPAQLTDPARQARCRWITVGLSSVLFVVLHLPELTDPYSVLPLGTSLLLMGGVCALLTMHTGRLGSAIVAHMTFNGVAAVVTLTQL</sequence>
<reference evidence="4 5" key="1">
    <citation type="submission" date="2019-11" db="EMBL/GenBank/DDBJ databases">
        <authorList>
            <person name="Jiang L.-Q."/>
        </authorList>
    </citation>
    <scope>NUCLEOTIDE SEQUENCE [LARGE SCALE GENOMIC DNA]</scope>
    <source>
        <strain evidence="4 5">YIM 132087</strain>
    </source>
</reference>
<evidence type="ECO:0000313" key="5">
    <source>
        <dbReference type="Proteomes" id="UP000460221"/>
    </source>
</evidence>
<dbReference type="RefSeq" id="WP_154769225.1">
    <property type="nucleotide sequence ID" value="NZ_WLYK01000005.1"/>
</dbReference>
<dbReference type="Proteomes" id="UP000460221">
    <property type="component" value="Unassembled WGS sequence"/>
</dbReference>
<evidence type="ECO:0000256" key="2">
    <source>
        <dbReference type="SAM" id="Phobius"/>
    </source>
</evidence>
<keyword evidence="4" id="KW-0482">Metalloprotease</keyword>
<proteinExistence type="predicted"/>
<dbReference type="GO" id="GO:0006508">
    <property type="term" value="P:proteolysis"/>
    <property type="evidence" value="ECO:0007669"/>
    <property type="project" value="UniProtKB-KW"/>
</dbReference>
<feature type="transmembrane region" description="Helical" evidence="2">
    <location>
        <begin position="147"/>
        <end position="171"/>
    </location>
</feature>
<keyword evidence="4" id="KW-0378">Hydrolase</keyword>
<feature type="transmembrane region" description="Helical" evidence="2">
    <location>
        <begin position="191"/>
        <end position="212"/>
    </location>
</feature>
<feature type="compositionally biased region" description="Pro residues" evidence="1">
    <location>
        <begin position="7"/>
        <end position="26"/>
    </location>
</feature>
<evidence type="ECO:0000259" key="3">
    <source>
        <dbReference type="Pfam" id="PF02517"/>
    </source>
</evidence>
<feature type="region of interest" description="Disordered" evidence="1">
    <location>
        <begin position="1"/>
        <end position="35"/>
    </location>
</feature>
<feature type="domain" description="CAAX prenyl protease 2/Lysostaphin resistance protein A-like" evidence="3">
    <location>
        <begin position="195"/>
        <end position="304"/>
    </location>
</feature>
<dbReference type="EMBL" id="WLYK01000005">
    <property type="protein sequence ID" value="MTD15278.1"/>
    <property type="molecule type" value="Genomic_DNA"/>
</dbReference>
<comment type="caution">
    <text evidence="4">The sequence shown here is derived from an EMBL/GenBank/DDBJ whole genome shotgun (WGS) entry which is preliminary data.</text>
</comment>
<dbReference type="GO" id="GO:0004175">
    <property type="term" value="F:endopeptidase activity"/>
    <property type="evidence" value="ECO:0007669"/>
    <property type="project" value="UniProtKB-ARBA"/>
</dbReference>
<feature type="transmembrane region" description="Helical" evidence="2">
    <location>
        <begin position="266"/>
        <end position="285"/>
    </location>
</feature>
<feature type="transmembrane region" description="Helical" evidence="2">
    <location>
        <begin position="73"/>
        <end position="94"/>
    </location>
</feature>
<feature type="transmembrane region" description="Helical" evidence="2">
    <location>
        <begin position="106"/>
        <end position="126"/>
    </location>
</feature>
<dbReference type="InterPro" id="IPR003675">
    <property type="entry name" value="Rce1/LyrA-like_dom"/>
</dbReference>
<protein>
    <submittedName>
        <fullName evidence="4">CPBP family intramembrane metalloprotease</fullName>
    </submittedName>
</protein>
<dbReference type="AlphaFoldDB" id="A0A7K1FMD6"/>
<organism evidence="4 5">
    <name type="scientific">Nakamurella alba</name>
    <dbReference type="NCBI Taxonomy" id="2665158"/>
    <lineage>
        <taxon>Bacteria</taxon>
        <taxon>Bacillati</taxon>
        <taxon>Actinomycetota</taxon>
        <taxon>Actinomycetes</taxon>
        <taxon>Nakamurellales</taxon>
        <taxon>Nakamurellaceae</taxon>
        <taxon>Nakamurella</taxon>
    </lineage>
</organism>
<dbReference type="GO" id="GO:0080120">
    <property type="term" value="P:CAAX-box protein maturation"/>
    <property type="evidence" value="ECO:0007669"/>
    <property type="project" value="UniProtKB-ARBA"/>
</dbReference>
<keyword evidence="2" id="KW-0812">Transmembrane</keyword>
<keyword evidence="4" id="KW-0645">Protease</keyword>
<keyword evidence="5" id="KW-1185">Reference proteome</keyword>